<dbReference type="CDD" id="cd14498">
    <property type="entry name" value="DSP"/>
    <property type="match status" value="1"/>
</dbReference>
<dbReference type="InterPro" id="IPR007374">
    <property type="entry name" value="ASCH_domain"/>
</dbReference>
<dbReference type="InterPro" id="IPR029021">
    <property type="entry name" value="Prot-tyrosine_phosphatase-like"/>
</dbReference>
<organism evidence="5 6">
    <name type="scientific">Saprolegnia diclina (strain VS20)</name>
    <dbReference type="NCBI Taxonomy" id="1156394"/>
    <lineage>
        <taxon>Eukaryota</taxon>
        <taxon>Sar</taxon>
        <taxon>Stramenopiles</taxon>
        <taxon>Oomycota</taxon>
        <taxon>Saprolegniomycetes</taxon>
        <taxon>Saprolegniales</taxon>
        <taxon>Saprolegniaceae</taxon>
        <taxon>Saprolegnia</taxon>
    </lineage>
</organism>
<dbReference type="PROSITE" id="PS00383">
    <property type="entry name" value="TYR_PHOSPHATASE_1"/>
    <property type="match status" value="1"/>
</dbReference>
<dbReference type="SUPFAM" id="SSF52799">
    <property type="entry name" value="(Phosphotyrosine protein) phosphatases II"/>
    <property type="match status" value="1"/>
</dbReference>
<dbReference type="GO" id="GO:0005737">
    <property type="term" value="C:cytoplasm"/>
    <property type="evidence" value="ECO:0007669"/>
    <property type="project" value="TreeGrafter"/>
</dbReference>
<evidence type="ECO:0000256" key="1">
    <source>
        <dbReference type="ARBA" id="ARBA00022801"/>
    </source>
</evidence>
<dbReference type="InterPro" id="IPR000340">
    <property type="entry name" value="Dual-sp_phosphatase_cat-dom"/>
</dbReference>
<dbReference type="GO" id="GO:0008579">
    <property type="term" value="F:JUN kinase phosphatase activity"/>
    <property type="evidence" value="ECO:0007669"/>
    <property type="project" value="TreeGrafter"/>
</dbReference>
<evidence type="ECO:0000256" key="2">
    <source>
        <dbReference type="ARBA" id="ARBA00022912"/>
    </source>
</evidence>
<dbReference type="PANTHER" id="PTHR46377">
    <property type="entry name" value="DUAL SPECIFICITY PROTEIN PHOSPHATASE 19"/>
    <property type="match status" value="1"/>
</dbReference>
<dbReference type="RefSeq" id="XP_008608879.1">
    <property type="nucleotide sequence ID" value="XM_008610657.1"/>
</dbReference>
<dbReference type="OMA" id="HFMRDLH"/>
<dbReference type="InterPro" id="IPR016130">
    <property type="entry name" value="Tyr_Pase_AS"/>
</dbReference>
<dbReference type="SUPFAM" id="SSF88697">
    <property type="entry name" value="PUA domain-like"/>
    <property type="match status" value="1"/>
</dbReference>
<feature type="domain" description="Tyrosine-protein phosphatase" evidence="3">
    <location>
        <begin position="25"/>
        <end position="167"/>
    </location>
</feature>
<dbReference type="PROSITE" id="PS50054">
    <property type="entry name" value="TYR_PHOSPHATASE_DUAL"/>
    <property type="match status" value="1"/>
</dbReference>
<dbReference type="Gene3D" id="3.90.190.10">
    <property type="entry name" value="Protein tyrosine phosphatase superfamily"/>
    <property type="match status" value="1"/>
</dbReference>
<keyword evidence="6" id="KW-1185">Reference proteome</keyword>
<reference evidence="5 6" key="1">
    <citation type="submission" date="2012-04" db="EMBL/GenBank/DDBJ databases">
        <title>The Genome Sequence of Saprolegnia declina VS20.</title>
        <authorList>
            <consortium name="The Broad Institute Genome Sequencing Platform"/>
            <person name="Russ C."/>
            <person name="Nusbaum C."/>
            <person name="Tyler B."/>
            <person name="van West P."/>
            <person name="Dieguez-Uribeondo J."/>
            <person name="de Bruijn I."/>
            <person name="Tripathy S."/>
            <person name="Jiang R."/>
            <person name="Young S.K."/>
            <person name="Zeng Q."/>
            <person name="Gargeya S."/>
            <person name="Fitzgerald M."/>
            <person name="Haas B."/>
            <person name="Abouelleil A."/>
            <person name="Alvarado L."/>
            <person name="Arachchi H.M."/>
            <person name="Berlin A."/>
            <person name="Chapman S.B."/>
            <person name="Goldberg J."/>
            <person name="Griggs A."/>
            <person name="Gujja S."/>
            <person name="Hansen M."/>
            <person name="Howarth C."/>
            <person name="Imamovic A."/>
            <person name="Larimer J."/>
            <person name="McCowen C."/>
            <person name="Montmayeur A."/>
            <person name="Murphy C."/>
            <person name="Neiman D."/>
            <person name="Pearson M."/>
            <person name="Priest M."/>
            <person name="Roberts A."/>
            <person name="Saif S."/>
            <person name="Shea T."/>
            <person name="Sisk P."/>
            <person name="Sykes S."/>
            <person name="Wortman J."/>
            <person name="Nusbaum C."/>
            <person name="Birren B."/>
        </authorList>
    </citation>
    <scope>NUCLEOTIDE SEQUENCE [LARGE SCALE GENOMIC DNA]</scope>
    <source>
        <strain evidence="5 6">VS20</strain>
    </source>
</reference>
<dbReference type="AlphaFoldDB" id="T0QTC7"/>
<dbReference type="EMBL" id="JH767143">
    <property type="protein sequence ID" value="EQC37946.1"/>
    <property type="molecule type" value="Genomic_DNA"/>
</dbReference>
<evidence type="ECO:0000259" key="4">
    <source>
        <dbReference type="PROSITE" id="PS50056"/>
    </source>
</evidence>
<keyword evidence="1" id="KW-0378">Hydrolase</keyword>
<dbReference type="Pfam" id="PF00782">
    <property type="entry name" value="DSPc"/>
    <property type="match status" value="1"/>
</dbReference>
<proteinExistence type="predicted"/>
<dbReference type="VEuPathDB" id="FungiDB:SDRG_04963"/>
<name>T0QTC7_SAPDV</name>
<dbReference type="Pfam" id="PF04266">
    <property type="entry name" value="ASCH"/>
    <property type="match status" value="1"/>
</dbReference>
<dbReference type="PANTHER" id="PTHR46377:SF5">
    <property type="entry name" value="DUAL SPECIFICITY PHOSPHATASE"/>
    <property type="match status" value="1"/>
</dbReference>
<dbReference type="SMART" id="SM00195">
    <property type="entry name" value="DSPc"/>
    <property type="match status" value="1"/>
</dbReference>
<evidence type="ECO:0000313" key="6">
    <source>
        <dbReference type="Proteomes" id="UP000030762"/>
    </source>
</evidence>
<dbReference type="GeneID" id="19945690"/>
<evidence type="ECO:0000313" key="5">
    <source>
        <dbReference type="EMBL" id="EQC37946.1"/>
    </source>
</evidence>
<dbReference type="PROSITE" id="PS50056">
    <property type="entry name" value="TYR_PHOSPHATASE_2"/>
    <property type="match status" value="1"/>
</dbReference>
<evidence type="ECO:0000259" key="3">
    <source>
        <dbReference type="PROSITE" id="PS50054"/>
    </source>
</evidence>
<evidence type="ECO:0008006" key="7">
    <source>
        <dbReference type="Google" id="ProtNLM"/>
    </source>
</evidence>
<dbReference type="InterPro" id="IPR015947">
    <property type="entry name" value="PUA-like_sf"/>
</dbReference>
<dbReference type="InterPro" id="IPR000387">
    <property type="entry name" value="Tyr_Pase_dom"/>
</dbReference>
<feature type="domain" description="Tyrosine specific protein phosphatases" evidence="4">
    <location>
        <begin position="87"/>
        <end position="146"/>
    </location>
</feature>
<accession>T0QTC7</accession>
<dbReference type="Gene3D" id="2.30.130.30">
    <property type="entry name" value="Hypothetical protein"/>
    <property type="match status" value="1"/>
</dbReference>
<keyword evidence="2" id="KW-0904">Protein phosphatase</keyword>
<sequence>MSDMEYEGYDYDDEVEEVEEMVDDVPMFIADRVYLGSIDAAANAYALRAKNIGFVLSLLQPEDVLAAPSCAHLRIAMDDALDEPLLIKLPYLLYTLDQALATTDANVLVHCVAGRSRSASVVIAWLMATQDLSLHDAYQRVRMSRPWIEPNDTFLKHLALFEKTRCVPMSASTRCAIEELTPVLPRIDFHPSFERPITSHAKIMTIRLASDVDTDVNSDLQYIYPRAVAQATTTSSSSPFAFLQITDVAFVTVRDLTDDHAQHEGLASRADLLATLRRFYPDMHDASACIVISFAAC</sequence>
<gene>
    <name evidence="5" type="ORF">SDRG_04963</name>
</gene>
<dbReference type="InterPro" id="IPR020422">
    <property type="entry name" value="TYR_PHOSPHATASE_DUAL_dom"/>
</dbReference>
<dbReference type="SMART" id="SM01022">
    <property type="entry name" value="ASCH"/>
    <property type="match status" value="1"/>
</dbReference>
<dbReference type="STRING" id="1156394.T0QTC7"/>
<dbReference type="InParanoid" id="T0QTC7"/>
<protein>
    <recommendedName>
        <fullName evidence="7">Protein-tyrosine-phosphatase</fullName>
    </recommendedName>
</protein>
<dbReference type="eggNOG" id="KOG1716">
    <property type="taxonomic scope" value="Eukaryota"/>
</dbReference>
<dbReference type="Proteomes" id="UP000030762">
    <property type="component" value="Unassembled WGS sequence"/>
</dbReference>
<dbReference type="OrthoDB" id="2017893at2759"/>